<keyword evidence="2" id="KW-1185">Reference proteome</keyword>
<protein>
    <submittedName>
        <fullName evidence="1">Uncharacterized protein</fullName>
    </submittedName>
</protein>
<name>A0AAV7XUH5_9NEOP</name>
<dbReference type="EMBL" id="JAPTSV010000005">
    <property type="protein sequence ID" value="KAJ1528136.1"/>
    <property type="molecule type" value="Genomic_DNA"/>
</dbReference>
<proteinExistence type="predicted"/>
<sequence>MPRLRRLEVYSDRRQLAALAGLRFPRGAAPAGLRWLRVGVYPLATALSLARAHAHTLEELHLVAASAEPYGCPDLAAELGRCGLGKLRRLVLVRRTGDYLCGHDAAECRRQKRQLATVPTAPRVECSACDNVDPPAF</sequence>
<evidence type="ECO:0000313" key="2">
    <source>
        <dbReference type="Proteomes" id="UP001075354"/>
    </source>
</evidence>
<comment type="caution">
    <text evidence="1">The sequence shown here is derived from an EMBL/GenBank/DDBJ whole genome shotgun (WGS) entry which is preliminary data.</text>
</comment>
<accession>A0AAV7XUH5</accession>
<organism evidence="1 2">
    <name type="scientific">Megalurothrips usitatus</name>
    <name type="common">bean blossom thrips</name>
    <dbReference type="NCBI Taxonomy" id="439358"/>
    <lineage>
        <taxon>Eukaryota</taxon>
        <taxon>Metazoa</taxon>
        <taxon>Ecdysozoa</taxon>
        <taxon>Arthropoda</taxon>
        <taxon>Hexapoda</taxon>
        <taxon>Insecta</taxon>
        <taxon>Pterygota</taxon>
        <taxon>Neoptera</taxon>
        <taxon>Paraneoptera</taxon>
        <taxon>Thysanoptera</taxon>
        <taxon>Terebrantia</taxon>
        <taxon>Thripoidea</taxon>
        <taxon>Thripidae</taxon>
        <taxon>Megalurothrips</taxon>
    </lineage>
</organism>
<dbReference type="AlphaFoldDB" id="A0AAV7XUH5"/>
<evidence type="ECO:0000313" key="1">
    <source>
        <dbReference type="EMBL" id="KAJ1528136.1"/>
    </source>
</evidence>
<gene>
    <name evidence="1" type="ORF">ONE63_008050</name>
</gene>
<reference evidence="1" key="1">
    <citation type="submission" date="2022-12" db="EMBL/GenBank/DDBJ databases">
        <title>Chromosome-level genome assembly of the bean flower thrips Megalurothrips usitatus.</title>
        <authorList>
            <person name="Ma L."/>
            <person name="Liu Q."/>
            <person name="Li H."/>
            <person name="Cai W."/>
        </authorList>
    </citation>
    <scope>NUCLEOTIDE SEQUENCE</scope>
    <source>
        <strain evidence="1">Cailab_2022a</strain>
    </source>
</reference>
<dbReference type="Proteomes" id="UP001075354">
    <property type="component" value="Chromosome 5"/>
</dbReference>